<feature type="non-terminal residue" evidence="1">
    <location>
        <position position="86"/>
    </location>
</feature>
<proteinExistence type="predicted"/>
<protein>
    <submittedName>
        <fullName evidence="1">Fasciclin-like arabinogalactan protein 14</fullName>
    </submittedName>
</protein>
<evidence type="ECO:0000313" key="1">
    <source>
        <dbReference type="EMBL" id="MCI33630.1"/>
    </source>
</evidence>
<comment type="caution">
    <text evidence="1">The sequence shown here is derived from an EMBL/GenBank/DDBJ whole genome shotgun (WGS) entry which is preliminary data.</text>
</comment>
<dbReference type="Proteomes" id="UP000265520">
    <property type="component" value="Unassembled WGS sequence"/>
</dbReference>
<dbReference type="InterPro" id="IPR033254">
    <property type="entry name" value="Plant_FLA"/>
</dbReference>
<keyword evidence="2" id="KW-1185">Reference proteome</keyword>
<reference evidence="1 2" key="1">
    <citation type="journal article" date="2018" name="Front. Plant Sci.">
        <title>Red Clover (Trifolium pratense) and Zigzag Clover (T. medium) - A Picture of Genomic Similarities and Differences.</title>
        <authorList>
            <person name="Dluhosova J."/>
            <person name="Istvanek J."/>
            <person name="Nedelnik J."/>
            <person name="Repkova J."/>
        </authorList>
    </citation>
    <scope>NUCLEOTIDE SEQUENCE [LARGE SCALE GENOMIC DNA]</scope>
    <source>
        <strain evidence="2">cv. 10/8</strain>
        <tissue evidence="1">Leaf</tissue>
    </source>
</reference>
<accession>A0A392RCX0</accession>
<dbReference type="AlphaFoldDB" id="A0A392RCX0"/>
<name>A0A392RCX0_9FABA</name>
<dbReference type="PANTHER" id="PTHR32382:SF6">
    <property type="entry name" value="FASCICLIN-LIKE ARABINOGALACTAN PROTEIN 14"/>
    <property type="match status" value="1"/>
</dbReference>
<dbReference type="GO" id="GO:0005886">
    <property type="term" value="C:plasma membrane"/>
    <property type="evidence" value="ECO:0007669"/>
    <property type="project" value="TreeGrafter"/>
</dbReference>
<dbReference type="EMBL" id="LXQA010205944">
    <property type="protein sequence ID" value="MCI33630.1"/>
    <property type="molecule type" value="Genomic_DNA"/>
</dbReference>
<sequence length="86" mass="9231">MAPISGKPMDVIKKILSVHVILDYYDDKKFQNMRNQNVTVTTLFQASGQAKGQEGFLKLTDLSTGAVTFTSASDPNGAGADLVKPV</sequence>
<dbReference type="PANTHER" id="PTHR32382">
    <property type="entry name" value="FASCICLIN-LIKE ARABINOGALACTAN PROTEIN"/>
    <property type="match status" value="1"/>
</dbReference>
<evidence type="ECO:0000313" key="2">
    <source>
        <dbReference type="Proteomes" id="UP000265520"/>
    </source>
</evidence>
<organism evidence="1 2">
    <name type="scientific">Trifolium medium</name>
    <dbReference type="NCBI Taxonomy" id="97028"/>
    <lineage>
        <taxon>Eukaryota</taxon>
        <taxon>Viridiplantae</taxon>
        <taxon>Streptophyta</taxon>
        <taxon>Embryophyta</taxon>
        <taxon>Tracheophyta</taxon>
        <taxon>Spermatophyta</taxon>
        <taxon>Magnoliopsida</taxon>
        <taxon>eudicotyledons</taxon>
        <taxon>Gunneridae</taxon>
        <taxon>Pentapetalae</taxon>
        <taxon>rosids</taxon>
        <taxon>fabids</taxon>
        <taxon>Fabales</taxon>
        <taxon>Fabaceae</taxon>
        <taxon>Papilionoideae</taxon>
        <taxon>50 kb inversion clade</taxon>
        <taxon>NPAAA clade</taxon>
        <taxon>Hologalegina</taxon>
        <taxon>IRL clade</taxon>
        <taxon>Trifolieae</taxon>
        <taxon>Trifolium</taxon>
    </lineage>
</organism>